<dbReference type="AlphaFoldDB" id="A0A6G0X7I3"/>
<gene>
    <name evidence="2" type="ORF">Ae201684_007712</name>
</gene>
<reference evidence="2 3" key="1">
    <citation type="submission" date="2019-07" db="EMBL/GenBank/DDBJ databases">
        <title>Genomics analysis of Aphanomyces spp. identifies a new class of oomycete effector associated with host adaptation.</title>
        <authorList>
            <person name="Gaulin E."/>
        </authorList>
    </citation>
    <scope>NUCLEOTIDE SEQUENCE [LARGE SCALE GENOMIC DNA]</scope>
    <source>
        <strain evidence="2 3">ATCC 201684</strain>
    </source>
</reference>
<feature type="compositionally biased region" description="Low complexity" evidence="1">
    <location>
        <begin position="74"/>
        <end position="84"/>
    </location>
</feature>
<protein>
    <recommendedName>
        <fullName evidence="4">START domain-containing protein</fullName>
    </recommendedName>
</protein>
<keyword evidence="3" id="KW-1185">Reference proteome</keyword>
<evidence type="ECO:0000256" key="1">
    <source>
        <dbReference type="SAM" id="MobiDB-lite"/>
    </source>
</evidence>
<comment type="caution">
    <text evidence="2">The sequence shown here is derived from an EMBL/GenBank/DDBJ whole genome shotgun (WGS) entry which is preliminary data.</text>
</comment>
<evidence type="ECO:0000313" key="3">
    <source>
        <dbReference type="Proteomes" id="UP000481153"/>
    </source>
</evidence>
<sequence length="454" mass="51484">MAEAVFGLSAQSTMIAAMNYVPSCMWDELCLLLATDEGLHDEMNTVCDILEGDSPDEASDTASPSKAQHGFHSTTPPATPTLRPTKPRKRPHFDVRQRQEMILLRREVDILRKHLSASQTKVKRPLEMTKWEKAAKSECMEKNRSIQENEQLKEAVHQQATLIQQMEKLCNKKMRLTDDAEAWQNYRLAAHESLRVAAIHAIADRQYRRMQNAFIQAGVFGCTKDLFRARVTQQDSKYVVMELANHVTLRAPFRVVSSAAWRIIGGPDAYMMTQGWIETTDFVDRHTVYSRAMLNQPDGTAVHSNIIRKRYVEEDREVIVSRSVLEDELVPHMSKGAVDNKCLWFEVEPLPSHPTTHCSLTCVVQMTVDPTAALNVPAIDVQAALETFMQQMSLTVDTYEPKTGTFHIATKSLEHLAVPHPIHFSLDRGRMFLTALEDEINRAVRLDNHLPLTS</sequence>
<name>A0A6G0X7I3_9STRA</name>
<proteinExistence type="predicted"/>
<accession>A0A6G0X7I3</accession>
<evidence type="ECO:0008006" key="4">
    <source>
        <dbReference type="Google" id="ProtNLM"/>
    </source>
</evidence>
<evidence type="ECO:0000313" key="2">
    <source>
        <dbReference type="EMBL" id="KAF0735929.1"/>
    </source>
</evidence>
<feature type="region of interest" description="Disordered" evidence="1">
    <location>
        <begin position="51"/>
        <end position="91"/>
    </location>
</feature>
<dbReference type="VEuPathDB" id="FungiDB:AeMF1_017696"/>
<dbReference type="Proteomes" id="UP000481153">
    <property type="component" value="Unassembled WGS sequence"/>
</dbReference>
<dbReference type="EMBL" id="VJMJ01000092">
    <property type="protein sequence ID" value="KAF0735929.1"/>
    <property type="molecule type" value="Genomic_DNA"/>
</dbReference>
<organism evidence="2 3">
    <name type="scientific">Aphanomyces euteiches</name>
    <dbReference type="NCBI Taxonomy" id="100861"/>
    <lineage>
        <taxon>Eukaryota</taxon>
        <taxon>Sar</taxon>
        <taxon>Stramenopiles</taxon>
        <taxon>Oomycota</taxon>
        <taxon>Saprolegniomycetes</taxon>
        <taxon>Saprolegniales</taxon>
        <taxon>Verrucalvaceae</taxon>
        <taxon>Aphanomyces</taxon>
    </lineage>
</organism>